<evidence type="ECO:0000256" key="2">
    <source>
        <dbReference type="SAM" id="SignalP"/>
    </source>
</evidence>
<keyword evidence="4" id="KW-1185">Reference proteome</keyword>
<organism evidence="3 4">
    <name type="scientific">Anaerocolumna jejuensis DSM 15929</name>
    <dbReference type="NCBI Taxonomy" id="1121322"/>
    <lineage>
        <taxon>Bacteria</taxon>
        <taxon>Bacillati</taxon>
        <taxon>Bacillota</taxon>
        <taxon>Clostridia</taxon>
        <taxon>Lachnospirales</taxon>
        <taxon>Lachnospiraceae</taxon>
        <taxon>Anaerocolumna</taxon>
    </lineage>
</organism>
<dbReference type="AlphaFoldDB" id="A0A1M6L1Q2"/>
<feature type="compositionally biased region" description="Polar residues" evidence="1">
    <location>
        <begin position="34"/>
        <end position="48"/>
    </location>
</feature>
<feature type="signal peptide" evidence="2">
    <location>
        <begin position="1"/>
        <end position="24"/>
    </location>
</feature>
<evidence type="ECO:0000313" key="3">
    <source>
        <dbReference type="EMBL" id="SHJ65150.1"/>
    </source>
</evidence>
<keyword evidence="2" id="KW-0732">Signal</keyword>
<evidence type="ECO:0000256" key="1">
    <source>
        <dbReference type="SAM" id="MobiDB-lite"/>
    </source>
</evidence>
<dbReference type="RefSeq" id="WP_073272837.1">
    <property type="nucleotide sequence ID" value="NZ_FRAC01000006.1"/>
</dbReference>
<accession>A0A1M6L1Q2</accession>
<proteinExistence type="predicted"/>
<reference evidence="3 4" key="1">
    <citation type="submission" date="2016-11" db="EMBL/GenBank/DDBJ databases">
        <authorList>
            <person name="Jaros S."/>
            <person name="Januszkiewicz K."/>
            <person name="Wedrychowicz H."/>
        </authorList>
    </citation>
    <scope>NUCLEOTIDE SEQUENCE [LARGE SCALE GENOMIC DNA]</scope>
    <source>
        <strain evidence="3 4">DSM 15929</strain>
    </source>
</reference>
<gene>
    <name evidence="3" type="ORF">SAMN02745136_00662</name>
</gene>
<dbReference type="Proteomes" id="UP000184386">
    <property type="component" value="Unassembled WGS sequence"/>
</dbReference>
<feature type="region of interest" description="Disordered" evidence="1">
    <location>
        <begin position="25"/>
        <end position="48"/>
    </location>
</feature>
<dbReference type="SUPFAM" id="SSF53850">
    <property type="entry name" value="Periplasmic binding protein-like II"/>
    <property type="match status" value="1"/>
</dbReference>
<dbReference type="EMBL" id="FRAC01000006">
    <property type="protein sequence ID" value="SHJ65150.1"/>
    <property type="molecule type" value="Genomic_DNA"/>
</dbReference>
<name>A0A1M6L1Q2_9FIRM</name>
<feature type="chain" id="PRO_5038512097" evidence="2">
    <location>
        <begin position="25"/>
        <end position="595"/>
    </location>
</feature>
<dbReference type="Gene3D" id="3.40.190.10">
    <property type="entry name" value="Periplasmic binding protein-like II"/>
    <property type="match status" value="2"/>
</dbReference>
<dbReference type="STRING" id="1121322.SAMN02745136_00662"/>
<dbReference type="PROSITE" id="PS51257">
    <property type="entry name" value="PROKAR_LIPOPROTEIN"/>
    <property type="match status" value="1"/>
</dbReference>
<dbReference type="PANTHER" id="PTHR43649">
    <property type="entry name" value="ARABINOSE-BINDING PROTEIN-RELATED"/>
    <property type="match status" value="1"/>
</dbReference>
<protein>
    <submittedName>
        <fullName evidence="3">Putative aldouronate transport system substrate-binding protein</fullName>
    </submittedName>
</protein>
<evidence type="ECO:0000313" key="4">
    <source>
        <dbReference type="Proteomes" id="UP000184386"/>
    </source>
</evidence>
<dbReference type="OrthoDB" id="3235892at2"/>
<sequence>MKKKVISILLCLILVMSMFSGCSKENNGKDVSKTNETSDSNTGSNADNAQGAAKYKDFITVDVFDSQANYQGIQSGWFAKIIKDKFNMELNIIAPNVAGGGDTLLQTRSAAGNLGDLIFTSTASGRLQDLVTAGLVQDMTNLMKGKENLAKYQDAVDFTNKKMVKDPGVWAIPSEVSERPATTRMGGTTLNFGTYIRWDLYKQLGYPKMSTLEDLLPVMKNMQDMAGKSDSGKKVYAFSIFKDWDGDFMKAANEMASMYGYAPMGFVYAKADDSAEPQSALDDDSLYIRGLKFYFQANQMGLLDPESTTQNYDTLSNKYKDGAVLYSPWPWLSSAYNTTEHTSAGKAFNTAAIDDFKLYAWGCYSKGNPNNAVMIGSKAKDPQRLMDFIDWLYSPEGLEVAYAGSISGIKDLMWNVVDGKPALTDFGYQCMTNGDKTAMPEEYGGGNYADGIERLNYKVVGDGEINPETGFSYNYQFWDSYVNINLTDVEKDWQAHMKAKNAAEFFDANKQIVVSPGSGYAVPSEKSDITTIRSQIKSTIVEYSWKAVFAKDEAEFNKLIKDMKDTAIGLGYNDVIAIDKANVEQQKQERIAVSK</sequence>
<dbReference type="InterPro" id="IPR050490">
    <property type="entry name" value="Bact_solute-bd_prot1"/>
</dbReference>